<dbReference type="Pfam" id="PF06094">
    <property type="entry name" value="GGACT"/>
    <property type="match status" value="1"/>
</dbReference>
<dbReference type="InterPro" id="IPR036568">
    <property type="entry name" value="GGCT-like_sf"/>
</dbReference>
<name>A0A7X1LSM0_9ACTN</name>
<sequence length="167" mass="18246">MSIAPSWRCVGSRRGYRIVSVIVPAPSSPSEPLPFFVYGTLRPGEPNHDVFLRGRVREVEPARLNGAVLYEGPGFPYAVEAPDGVVRGELVTARPEAYGGLLTALDRLEGYVAGDPRNLYERIAREVVREADATVVRAWVYVAGPAVTARLRDAGRVIEGGVWSSRR</sequence>
<dbReference type="InterPro" id="IPR013024">
    <property type="entry name" value="GGCT-like"/>
</dbReference>
<dbReference type="InterPro" id="IPR009288">
    <property type="entry name" value="AIG2-like_dom"/>
</dbReference>
<gene>
    <name evidence="2" type="ORF">H1R13_24030</name>
</gene>
<proteinExistence type="predicted"/>
<keyword evidence="3" id="KW-1185">Reference proteome</keyword>
<accession>A0A7X1LSM0</accession>
<evidence type="ECO:0000313" key="2">
    <source>
        <dbReference type="EMBL" id="MBC2867909.1"/>
    </source>
</evidence>
<dbReference type="AlphaFoldDB" id="A0A7X1LSM0"/>
<dbReference type="GO" id="GO:0016740">
    <property type="term" value="F:transferase activity"/>
    <property type="evidence" value="ECO:0007669"/>
    <property type="project" value="UniProtKB-KW"/>
</dbReference>
<dbReference type="CDD" id="cd06661">
    <property type="entry name" value="GGCT_like"/>
    <property type="match status" value="1"/>
</dbReference>
<dbReference type="EMBL" id="JACMHY010000010">
    <property type="protein sequence ID" value="MBC2867909.1"/>
    <property type="molecule type" value="Genomic_DNA"/>
</dbReference>
<keyword evidence="2" id="KW-0808">Transferase</keyword>
<protein>
    <submittedName>
        <fullName evidence="2">Gamma-glutamylcyclotransferase</fullName>
    </submittedName>
</protein>
<reference evidence="2 3" key="1">
    <citation type="submission" date="2020-08" db="EMBL/GenBank/DDBJ databases">
        <title>Whole-Genome Sequence of French Clinical Streptomyces mexicanus Strain Q0842.</title>
        <authorList>
            <person name="Boxberger M."/>
            <person name="La Scola B."/>
        </authorList>
    </citation>
    <scope>NUCLEOTIDE SEQUENCE [LARGE SCALE GENOMIC DNA]</scope>
    <source>
        <strain evidence="2 3">Marseille-Q0842</strain>
    </source>
</reference>
<evidence type="ECO:0000313" key="3">
    <source>
        <dbReference type="Proteomes" id="UP000517694"/>
    </source>
</evidence>
<evidence type="ECO:0000259" key="1">
    <source>
        <dbReference type="Pfam" id="PF06094"/>
    </source>
</evidence>
<comment type="caution">
    <text evidence="2">The sequence shown here is derived from an EMBL/GenBank/DDBJ whole genome shotgun (WGS) entry which is preliminary data.</text>
</comment>
<organism evidence="2 3">
    <name type="scientific">Streptomyces mexicanus</name>
    <dbReference type="NCBI Taxonomy" id="178566"/>
    <lineage>
        <taxon>Bacteria</taxon>
        <taxon>Bacillati</taxon>
        <taxon>Actinomycetota</taxon>
        <taxon>Actinomycetes</taxon>
        <taxon>Kitasatosporales</taxon>
        <taxon>Streptomycetaceae</taxon>
        <taxon>Streptomyces</taxon>
    </lineage>
</organism>
<dbReference type="SUPFAM" id="SSF110857">
    <property type="entry name" value="Gamma-glutamyl cyclotransferase-like"/>
    <property type="match status" value="1"/>
</dbReference>
<dbReference type="Gene3D" id="3.10.490.10">
    <property type="entry name" value="Gamma-glutamyl cyclotransferase-like"/>
    <property type="match status" value="1"/>
</dbReference>
<dbReference type="Proteomes" id="UP000517694">
    <property type="component" value="Unassembled WGS sequence"/>
</dbReference>
<feature type="domain" description="Gamma-glutamylcyclotransferase AIG2-like" evidence="1">
    <location>
        <begin position="35"/>
        <end position="164"/>
    </location>
</feature>